<dbReference type="InterPro" id="IPR036291">
    <property type="entry name" value="NAD(P)-bd_dom_sf"/>
</dbReference>
<evidence type="ECO:0000313" key="10">
    <source>
        <dbReference type="Proteomes" id="UP000435177"/>
    </source>
</evidence>
<dbReference type="InterPro" id="IPR029154">
    <property type="entry name" value="HIBADH-like_NADP-bd"/>
</dbReference>
<dbReference type="OrthoDB" id="9786703at2"/>
<name>A0A268F3W9_9BACL</name>
<evidence type="ECO:0000259" key="5">
    <source>
        <dbReference type="Pfam" id="PF03446"/>
    </source>
</evidence>
<evidence type="ECO:0000256" key="3">
    <source>
        <dbReference type="ARBA" id="ARBA00023027"/>
    </source>
</evidence>
<dbReference type="Pfam" id="PF14833">
    <property type="entry name" value="NAD_binding_11"/>
    <property type="match status" value="1"/>
</dbReference>
<dbReference type="Gene3D" id="1.10.1040.10">
    <property type="entry name" value="N-(1-d-carboxylethyl)-l-norvaline Dehydrogenase, domain 2"/>
    <property type="match status" value="1"/>
</dbReference>
<dbReference type="PIRSF" id="PIRSF000103">
    <property type="entry name" value="HIBADH"/>
    <property type="match status" value="1"/>
</dbReference>
<dbReference type="GO" id="GO:0051287">
    <property type="term" value="F:NAD binding"/>
    <property type="evidence" value="ECO:0007669"/>
    <property type="project" value="InterPro"/>
</dbReference>
<dbReference type="InterPro" id="IPR006115">
    <property type="entry name" value="6PGDH_NADP-bd"/>
</dbReference>
<sequence length="307" mass="32744">MTVQLDNARIGFIGTGVMGSSMAKHLQQGGYKLSIYTRTKAKAQELLDLGMEWKASPGELAAECDVVITMVGYPSDVRALYLGEDRVIDHARPGTYLIDMTTSSPLLAKQIYESACLKGLHALDAPVSGGDVGARNGTLSIMVGGDDQAFNTVLPIFEQMGNRIVLQGGPGAGQHTKMVNQIAIASNMVGVCEALVYAAEAGLDLKKVLSSIETGAAGSWSLSNLAPRIIEGDFEPGFYVKHFIKDMEIALQVADDMKIELPGLSLARQLYARIAEAGLTEKGTHALYLAWDKNEGAQGGEGGRYHP</sequence>
<dbReference type="Pfam" id="PF03446">
    <property type="entry name" value="NAD_binding_2"/>
    <property type="match status" value="1"/>
</dbReference>
<organism evidence="8 9">
    <name type="scientific">Paenibacillus campinasensis</name>
    <dbReference type="NCBI Taxonomy" id="66347"/>
    <lineage>
        <taxon>Bacteria</taxon>
        <taxon>Bacillati</taxon>
        <taxon>Bacillota</taxon>
        <taxon>Bacilli</taxon>
        <taxon>Bacillales</taxon>
        <taxon>Paenibacillaceae</taxon>
        <taxon>Paenibacillus</taxon>
    </lineage>
</organism>
<reference evidence="8 9" key="1">
    <citation type="submission" date="2017-07" db="EMBL/GenBank/DDBJ databases">
        <title>Isolation and whole genome analysis of endospore-forming bacteria from heroin.</title>
        <authorList>
            <person name="Kalinowski J."/>
            <person name="Ahrens B."/>
            <person name="Al-Dilaimi A."/>
            <person name="Winkler A."/>
            <person name="Wibberg D."/>
            <person name="Schleenbecker U."/>
            <person name="Ruckert C."/>
            <person name="Wolfel R."/>
            <person name="Grass G."/>
        </authorList>
    </citation>
    <scope>NUCLEOTIDE SEQUENCE [LARGE SCALE GENOMIC DNA]</scope>
    <source>
        <strain evidence="8 9">7537-G1</strain>
    </source>
</reference>
<feature type="active site" evidence="4">
    <location>
        <position position="177"/>
    </location>
</feature>
<dbReference type="PANTHER" id="PTHR43060">
    <property type="entry name" value="3-HYDROXYISOBUTYRATE DEHYDROGENASE-LIKE 1, MITOCHONDRIAL-RELATED"/>
    <property type="match status" value="1"/>
</dbReference>
<comment type="caution">
    <text evidence="8">The sequence shown here is derived from an EMBL/GenBank/DDBJ whole genome shotgun (WGS) entry which is preliminary data.</text>
</comment>
<dbReference type="SUPFAM" id="SSF48179">
    <property type="entry name" value="6-phosphogluconate dehydrogenase C-terminal domain-like"/>
    <property type="match status" value="1"/>
</dbReference>
<evidence type="ECO:0000259" key="6">
    <source>
        <dbReference type="Pfam" id="PF14833"/>
    </source>
</evidence>
<dbReference type="EMBL" id="NPBY01000006">
    <property type="protein sequence ID" value="PAD80050.1"/>
    <property type="molecule type" value="Genomic_DNA"/>
</dbReference>
<protein>
    <submittedName>
        <fullName evidence="7">NAD-binding protein</fullName>
    </submittedName>
    <submittedName>
        <fullName evidence="8">Oxidoreductase</fullName>
    </submittedName>
</protein>
<accession>A0A268F3W9</accession>
<dbReference type="EMBL" id="WOAA01000001">
    <property type="protein sequence ID" value="MUG64767.1"/>
    <property type="molecule type" value="Genomic_DNA"/>
</dbReference>
<dbReference type="GO" id="GO:0016491">
    <property type="term" value="F:oxidoreductase activity"/>
    <property type="evidence" value="ECO:0007669"/>
    <property type="project" value="UniProtKB-KW"/>
</dbReference>
<evidence type="ECO:0000313" key="8">
    <source>
        <dbReference type="EMBL" id="PAD80050.1"/>
    </source>
</evidence>
<proteinExistence type="inferred from homology"/>
<evidence type="ECO:0000256" key="2">
    <source>
        <dbReference type="ARBA" id="ARBA00023002"/>
    </source>
</evidence>
<keyword evidence="2" id="KW-0560">Oxidoreductase</keyword>
<gene>
    <name evidence="8" type="ORF">CHH67_01915</name>
    <name evidence="7" type="ORF">GNP94_01975</name>
</gene>
<dbReference type="PANTHER" id="PTHR43060:SF15">
    <property type="entry name" value="3-HYDROXYISOBUTYRATE DEHYDROGENASE-LIKE 1, MITOCHONDRIAL-RELATED"/>
    <property type="match status" value="1"/>
</dbReference>
<reference evidence="7 10" key="2">
    <citation type="submission" date="2019-11" db="EMBL/GenBank/DDBJ databases">
        <title>Draft genome sequences of five Paenibacillus species of dairy origin.</title>
        <authorList>
            <person name="Olajide A.M."/>
            <person name="Chen S."/>
            <person name="Lapointe G."/>
        </authorList>
    </citation>
    <scope>NUCLEOTIDE SEQUENCE [LARGE SCALE GENOMIC DNA]</scope>
    <source>
        <strain evidence="7 10">3CS1</strain>
    </source>
</reference>
<dbReference type="Proteomes" id="UP000435177">
    <property type="component" value="Unassembled WGS sequence"/>
</dbReference>
<evidence type="ECO:0000313" key="7">
    <source>
        <dbReference type="EMBL" id="MUG64767.1"/>
    </source>
</evidence>
<keyword evidence="3" id="KW-0520">NAD</keyword>
<dbReference type="Proteomes" id="UP000215596">
    <property type="component" value="Unassembled WGS sequence"/>
</dbReference>
<dbReference type="InterPro" id="IPR013328">
    <property type="entry name" value="6PGD_dom2"/>
</dbReference>
<keyword evidence="10" id="KW-1185">Reference proteome</keyword>
<feature type="domain" description="6-phosphogluconate dehydrogenase NADP-binding" evidence="5">
    <location>
        <begin position="9"/>
        <end position="166"/>
    </location>
</feature>
<dbReference type="Gene3D" id="3.40.50.720">
    <property type="entry name" value="NAD(P)-binding Rossmann-like Domain"/>
    <property type="match status" value="1"/>
</dbReference>
<dbReference type="RefSeq" id="WP_095263285.1">
    <property type="nucleotide sequence ID" value="NZ_NPBY01000006.1"/>
</dbReference>
<feature type="domain" description="3-hydroxyisobutyrate dehydrogenase-like NAD-binding" evidence="6">
    <location>
        <begin position="171"/>
        <end position="288"/>
    </location>
</feature>
<dbReference type="InterPro" id="IPR008927">
    <property type="entry name" value="6-PGluconate_DH-like_C_sf"/>
</dbReference>
<dbReference type="AlphaFoldDB" id="A0A268F3W9"/>
<dbReference type="InterPro" id="IPR015815">
    <property type="entry name" value="HIBADH-related"/>
</dbReference>
<evidence type="ECO:0000256" key="4">
    <source>
        <dbReference type="PIRSR" id="PIRSR000103-1"/>
    </source>
</evidence>
<dbReference type="GO" id="GO:0050661">
    <property type="term" value="F:NADP binding"/>
    <property type="evidence" value="ECO:0007669"/>
    <property type="project" value="InterPro"/>
</dbReference>
<evidence type="ECO:0000256" key="1">
    <source>
        <dbReference type="ARBA" id="ARBA00009080"/>
    </source>
</evidence>
<dbReference type="SUPFAM" id="SSF51735">
    <property type="entry name" value="NAD(P)-binding Rossmann-fold domains"/>
    <property type="match status" value="1"/>
</dbReference>
<comment type="similarity">
    <text evidence="1">Belongs to the HIBADH-related family.</text>
</comment>
<evidence type="ECO:0000313" key="9">
    <source>
        <dbReference type="Proteomes" id="UP000215596"/>
    </source>
</evidence>